<dbReference type="EMBL" id="JAIQCV010000010">
    <property type="protein sequence ID" value="KAH1055156.1"/>
    <property type="molecule type" value="Genomic_DNA"/>
</dbReference>
<protein>
    <submittedName>
        <fullName evidence="1">Uncharacterized protein</fullName>
    </submittedName>
</protein>
<sequence>MLDLSYLHNLKKIPQHLISNFSKLQIFRMWLVQTRDYPNEDNVLYGGNEKLMEELKGLQH</sequence>
<keyword evidence="2" id="KW-1185">Reference proteome</keyword>
<comment type="caution">
    <text evidence="1">The sequence shown here is derived from an EMBL/GenBank/DDBJ whole genome shotgun (WGS) entry which is preliminary data.</text>
</comment>
<dbReference type="AlphaFoldDB" id="A0A9D3UPK6"/>
<organism evidence="1 2">
    <name type="scientific">Gossypium stocksii</name>
    <dbReference type="NCBI Taxonomy" id="47602"/>
    <lineage>
        <taxon>Eukaryota</taxon>
        <taxon>Viridiplantae</taxon>
        <taxon>Streptophyta</taxon>
        <taxon>Embryophyta</taxon>
        <taxon>Tracheophyta</taxon>
        <taxon>Spermatophyta</taxon>
        <taxon>Magnoliopsida</taxon>
        <taxon>eudicotyledons</taxon>
        <taxon>Gunneridae</taxon>
        <taxon>Pentapetalae</taxon>
        <taxon>rosids</taxon>
        <taxon>malvids</taxon>
        <taxon>Malvales</taxon>
        <taxon>Malvaceae</taxon>
        <taxon>Malvoideae</taxon>
        <taxon>Gossypium</taxon>
    </lineage>
</organism>
<proteinExistence type="predicted"/>
<gene>
    <name evidence="1" type="ORF">J1N35_033221</name>
</gene>
<evidence type="ECO:0000313" key="1">
    <source>
        <dbReference type="EMBL" id="KAH1055156.1"/>
    </source>
</evidence>
<accession>A0A9D3UPK6</accession>
<dbReference type="OrthoDB" id="1582237at2759"/>
<name>A0A9D3UPK6_9ROSI</name>
<reference evidence="1 2" key="1">
    <citation type="journal article" date="2021" name="Plant Biotechnol. J.">
        <title>Multi-omics assisted identification of the key and species-specific regulatory components of drought-tolerant mechanisms in Gossypium stocksii.</title>
        <authorList>
            <person name="Yu D."/>
            <person name="Ke L."/>
            <person name="Zhang D."/>
            <person name="Wu Y."/>
            <person name="Sun Y."/>
            <person name="Mei J."/>
            <person name="Sun J."/>
            <person name="Sun Y."/>
        </authorList>
    </citation>
    <scope>NUCLEOTIDE SEQUENCE [LARGE SCALE GENOMIC DNA]</scope>
    <source>
        <strain evidence="2">cv. E1</strain>
        <tissue evidence="1">Leaf</tissue>
    </source>
</reference>
<dbReference type="Proteomes" id="UP000828251">
    <property type="component" value="Unassembled WGS sequence"/>
</dbReference>
<evidence type="ECO:0000313" key="2">
    <source>
        <dbReference type="Proteomes" id="UP000828251"/>
    </source>
</evidence>